<keyword evidence="3" id="KW-0812">Transmembrane</keyword>
<feature type="region of interest" description="Disordered" evidence="2">
    <location>
        <begin position="194"/>
        <end position="220"/>
    </location>
</feature>
<keyword evidence="1" id="KW-0175">Coiled coil</keyword>
<protein>
    <submittedName>
        <fullName evidence="5">Uncharacterized protein</fullName>
    </submittedName>
</protein>
<dbReference type="OrthoDB" id="2758521at2759"/>
<evidence type="ECO:0000256" key="2">
    <source>
        <dbReference type="SAM" id="MobiDB-lite"/>
    </source>
</evidence>
<name>A0A1M2VCQ0_TRAPU</name>
<dbReference type="Proteomes" id="UP000184267">
    <property type="component" value="Unassembled WGS sequence"/>
</dbReference>
<keyword evidence="4" id="KW-0732">Signal</keyword>
<feature type="compositionally biased region" description="Polar residues" evidence="2">
    <location>
        <begin position="194"/>
        <end position="215"/>
    </location>
</feature>
<comment type="caution">
    <text evidence="5">The sequence shown here is derived from an EMBL/GenBank/DDBJ whole genome shotgun (WGS) entry which is preliminary data.</text>
</comment>
<evidence type="ECO:0000313" key="5">
    <source>
        <dbReference type="EMBL" id="OJT05379.1"/>
    </source>
</evidence>
<reference evidence="5 6" key="1">
    <citation type="submission" date="2016-10" db="EMBL/GenBank/DDBJ databases">
        <title>Genome sequence of the basidiomycete white-rot fungus Trametes pubescens.</title>
        <authorList>
            <person name="Makela M.R."/>
            <person name="Granchi Z."/>
            <person name="Peng M."/>
            <person name="De Vries R.P."/>
            <person name="Grigoriev I."/>
            <person name="Riley R."/>
            <person name="Hilden K."/>
        </authorList>
    </citation>
    <scope>NUCLEOTIDE SEQUENCE [LARGE SCALE GENOMIC DNA]</scope>
    <source>
        <strain evidence="5 6">FBCC735</strain>
    </source>
</reference>
<evidence type="ECO:0000256" key="4">
    <source>
        <dbReference type="SAM" id="SignalP"/>
    </source>
</evidence>
<evidence type="ECO:0000313" key="6">
    <source>
        <dbReference type="Proteomes" id="UP000184267"/>
    </source>
</evidence>
<dbReference type="OMA" id="YEIHYNF"/>
<keyword evidence="3" id="KW-1133">Transmembrane helix</keyword>
<feature type="chain" id="PRO_5012431365" evidence="4">
    <location>
        <begin position="26"/>
        <end position="484"/>
    </location>
</feature>
<accession>A0A1M2VCQ0</accession>
<sequence length="484" mass="52877">MIRKVFDVVLLDLLVLLCSLRLIAAAVRTITIDDTYGDEATGVFPVYAPPAEWSQGHPCDADDDACLVNPDPSMVRNGTWHDSVGSSVDAPPRTIDLVFQGNSISVYCIVSEVDRVEIGVSNMTFELDGQEVGKFFRDVSGQTDAAGDYEIHYNFQVLNHTVSQGNHTLRINSVGYSRMLFDYALYTTNSDLSNTTVSPLDSSPSPTVSGQASSDASRDTHPNVGVIAGATAAGTIALLAIGILLFVFLRRRRRLMRRYEADHSDSRLKPKRRLRGHGGGEDANYSSSVASLPYEESLSTASSHPHPYPPHSCYRQGSAGSSQEHSPSDSDVPLMGISPPHTHPFSRGQQPRFVQVGGETRLEGPDNSMARLARKEIAEREAELSRRVREVENALATRRSTDRRPEADSSPHSSTARFGPSQTGTASIPSSSSTLPPHEGHSEAVLRDQLNELRAEMERMKTIQQQMTLELRDAIEPPPGYHAA</sequence>
<feature type="coiled-coil region" evidence="1">
    <location>
        <begin position="443"/>
        <end position="470"/>
    </location>
</feature>
<feature type="signal peptide" evidence="4">
    <location>
        <begin position="1"/>
        <end position="25"/>
    </location>
</feature>
<feature type="region of interest" description="Disordered" evidence="2">
    <location>
        <begin position="393"/>
        <end position="441"/>
    </location>
</feature>
<feature type="transmembrane region" description="Helical" evidence="3">
    <location>
        <begin position="224"/>
        <end position="249"/>
    </location>
</feature>
<evidence type="ECO:0000256" key="1">
    <source>
        <dbReference type="SAM" id="Coils"/>
    </source>
</evidence>
<dbReference type="AlphaFoldDB" id="A0A1M2VCQ0"/>
<keyword evidence="3" id="KW-0472">Membrane</keyword>
<proteinExistence type="predicted"/>
<feature type="region of interest" description="Disordered" evidence="2">
    <location>
        <begin position="260"/>
        <end position="350"/>
    </location>
</feature>
<dbReference type="EMBL" id="MNAD01001463">
    <property type="protein sequence ID" value="OJT05379.1"/>
    <property type="molecule type" value="Genomic_DNA"/>
</dbReference>
<organism evidence="5 6">
    <name type="scientific">Trametes pubescens</name>
    <name type="common">White-rot fungus</name>
    <dbReference type="NCBI Taxonomy" id="154538"/>
    <lineage>
        <taxon>Eukaryota</taxon>
        <taxon>Fungi</taxon>
        <taxon>Dikarya</taxon>
        <taxon>Basidiomycota</taxon>
        <taxon>Agaricomycotina</taxon>
        <taxon>Agaricomycetes</taxon>
        <taxon>Polyporales</taxon>
        <taxon>Polyporaceae</taxon>
        <taxon>Trametes</taxon>
    </lineage>
</organism>
<feature type="compositionally biased region" description="Polar residues" evidence="2">
    <location>
        <begin position="410"/>
        <end position="435"/>
    </location>
</feature>
<evidence type="ECO:0000256" key="3">
    <source>
        <dbReference type="SAM" id="Phobius"/>
    </source>
</evidence>
<keyword evidence="6" id="KW-1185">Reference proteome</keyword>
<gene>
    <name evidence="5" type="ORF">TRAPUB_3820</name>
</gene>
<feature type="compositionally biased region" description="Basic and acidic residues" evidence="2">
    <location>
        <begin position="399"/>
        <end position="409"/>
    </location>
</feature>